<reference evidence="6" key="1">
    <citation type="journal article" date="2019" name="Int. J. Syst. Evol. Microbiol.">
        <title>The Global Catalogue of Microorganisms (GCM) 10K type strain sequencing project: providing services to taxonomists for standard genome sequencing and annotation.</title>
        <authorList>
            <consortium name="The Broad Institute Genomics Platform"/>
            <consortium name="The Broad Institute Genome Sequencing Center for Infectious Disease"/>
            <person name="Wu L."/>
            <person name="Ma J."/>
        </authorList>
    </citation>
    <scope>NUCLEOTIDE SEQUENCE [LARGE SCALE GENOMIC DNA]</scope>
    <source>
        <strain evidence="6">CCUG 55590</strain>
    </source>
</reference>
<dbReference type="InterPro" id="IPR027417">
    <property type="entry name" value="P-loop_NTPase"/>
</dbReference>
<dbReference type="EMBL" id="JBHTCE010000001">
    <property type="protein sequence ID" value="MFC7388966.1"/>
    <property type="molecule type" value="Genomic_DNA"/>
</dbReference>
<dbReference type="InterPro" id="IPR003593">
    <property type="entry name" value="AAA+_ATPase"/>
</dbReference>
<dbReference type="PROSITE" id="PS50893">
    <property type="entry name" value="ABC_TRANSPORTER_2"/>
    <property type="match status" value="1"/>
</dbReference>
<gene>
    <name evidence="5" type="ORF">ACFQO8_02345</name>
</gene>
<dbReference type="RefSeq" id="WP_214786605.1">
    <property type="nucleotide sequence ID" value="NZ_JANIEL010000024.1"/>
</dbReference>
<evidence type="ECO:0000313" key="5">
    <source>
        <dbReference type="EMBL" id="MFC7388966.1"/>
    </source>
</evidence>
<evidence type="ECO:0000256" key="1">
    <source>
        <dbReference type="ARBA" id="ARBA00022448"/>
    </source>
</evidence>
<accession>A0ABW2PP87</accession>
<feature type="domain" description="ABC transporter" evidence="4">
    <location>
        <begin position="4"/>
        <end position="230"/>
    </location>
</feature>
<evidence type="ECO:0000313" key="6">
    <source>
        <dbReference type="Proteomes" id="UP001596439"/>
    </source>
</evidence>
<dbReference type="SUPFAM" id="SSF52540">
    <property type="entry name" value="P-loop containing nucleoside triphosphate hydrolases"/>
    <property type="match status" value="1"/>
</dbReference>
<comment type="caution">
    <text evidence="5">The sequence shown here is derived from an EMBL/GenBank/DDBJ whole genome shotgun (WGS) entry which is preliminary data.</text>
</comment>
<keyword evidence="1" id="KW-0813">Transport</keyword>
<sequence>MSIIEFKDVSHEDILHHVSGTFQEGRITTFVGPSGAGKTTCLKHINGLLSPDTGTILFKGEDIAEMDILELRKKIGMAFQSAPMIQGTVYDNLNLPKAIFDETLDRDRAAELLHRVDLSEALLNQPVKSLSGGERSRVAIARTLVNKPDVLLLDEITASLDYRTVKEIERLIRKLQQSYGVTVIWITHDLDQARRVSDDMWFLKDGKLLAYGDASFIDESDNPVIQQFVRGKIDVIH</sequence>
<organism evidence="5 6">
    <name type="scientific">Exiguobacterium aestuarii</name>
    <dbReference type="NCBI Taxonomy" id="273527"/>
    <lineage>
        <taxon>Bacteria</taxon>
        <taxon>Bacillati</taxon>
        <taxon>Bacillota</taxon>
        <taxon>Bacilli</taxon>
        <taxon>Bacillales</taxon>
        <taxon>Bacillales Family XII. Incertae Sedis</taxon>
        <taxon>Exiguobacterium</taxon>
    </lineage>
</organism>
<keyword evidence="3 5" id="KW-0067">ATP-binding</keyword>
<protein>
    <submittedName>
        <fullName evidence="5">ATP-binding cassette domain-containing protein</fullName>
    </submittedName>
</protein>
<evidence type="ECO:0000256" key="2">
    <source>
        <dbReference type="ARBA" id="ARBA00022741"/>
    </source>
</evidence>
<dbReference type="PANTHER" id="PTHR43423:SF1">
    <property type="entry name" value="ABC TRANSPORTER I FAMILY MEMBER 17"/>
    <property type="match status" value="1"/>
</dbReference>
<dbReference type="GO" id="GO:0005524">
    <property type="term" value="F:ATP binding"/>
    <property type="evidence" value="ECO:0007669"/>
    <property type="project" value="UniProtKB-KW"/>
</dbReference>
<keyword evidence="6" id="KW-1185">Reference proteome</keyword>
<dbReference type="PROSITE" id="PS00211">
    <property type="entry name" value="ABC_TRANSPORTER_1"/>
    <property type="match status" value="1"/>
</dbReference>
<proteinExistence type="predicted"/>
<dbReference type="SMART" id="SM00382">
    <property type="entry name" value="AAA"/>
    <property type="match status" value="1"/>
</dbReference>
<dbReference type="Gene3D" id="3.40.50.300">
    <property type="entry name" value="P-loop containing nucleotide triphosphate hydrolases"/>
    <property type="match status" value="1"/>
</dbReference>
<dbReference type="InterPro" id="IPR003439">
    <property type="entry name" value="ABC_transporter-like_ATP-bd"/>
</dbReference>
<dbReference type="Pfam" id="PF00005">
    <property type="entry name" value="ABC_tran"/>
    <property type="match status" value="1"/>
</dbReference>
<evidence type="ECO:0000256" key="3">
    <source>
        <dbReference type="ARBA" id="ARBA00022840"/>
    </source>
</evidence>
<dbReference type="CDD" id="cd03260">
    <property type="entry name" value="ABC_PstB_phosphate_transporter"/>
    <property type="match status" value="1"/>
</dbReference>
<keyword evidence="2" id="KW-0547">Nucleotide-binding</keyword>
<dbReference type="InterPro" id="IPR017871">
    <property type="entry name" value="ABC_transporter-like_CS"/>
</dbReference>
<dbReference type="InterPro" id="IPR005670">
    <property type="entry name" value="PstB-like"/>
</dbReference>
<dbReference type="PANTHER" id="PTHR43423">
    <property type="entry name" value="ABC TRANSPORTER I FAMILY MEMBER 17"/>
    <property type="match status" value="1"/>
</dbReference>
<dbReference type="Proteomes" id="UP001596439">
    <property type="component" value="Unassembled WGS sequence"/>
</dbReference>
<evidence type="ECO:0000259" key="4">
    <source>
        <dbReference type="PROSITE" id="PS50893"/>
    </source>
</evidence>
<name>A0ABW2PP87_9BACL</name>